<gene>
    <name evidence="2" type="ORF">D0Y65_010139</name>
</gene>
<evidence type="ECO:0008006" key="4">
    <source>
        <dbReference type="Google" id="ProtNLM"/>
    </source>
</evidence>
<proteinExistence type="predicted"/>
<feature type="transmembrane region" description="Helical" evidence="1">
    <location>
        <begin position="239"/>
        <end position="260"/>
    </location>
</feature>
<sequence>MGFLTGSHKDSWKPIMTAKTNTQSYWLNWRVLLCAIWILVSVIFSTLLLWKYERLRKPARNGSRVTQQETSATLYEDETWRPCLKGIHPAWLMAFRVVAFIMLLVLLIINATVDGGSIFYYYTQWTFTSITIYFGLGSLLSIYGCYQHHKKSTGDKVDNVDGDAEQGMYDASALPQSSNPSDQEKSLGAPEEVLVRQHAGFWGYIFQIIFQINAGSVMLTDCVFWFIIVPFLTIKDYNLNFLIVIMHSINAVFLIGDTALNCLRFPWFRIGYFCLWTVTYVIFQWIVHGCINLWWPYPFLDLSSYYAPLWYFAVALLHIPCYGIFALLMKLKHHVLSTRYPDSYQCVR</sequence>
<keyword evidence="1" id="KW-0812">Transmembrane</keyword>
<keyword evidence="3" id="KW-1185">Reference proteome</keyword>
<protein>
    <recommendedName>
        <fullName evidence="4">Transmembrane protein</fullName>
    </recommendedName>
</protein>
<feature type="transmembrane region" description="Helical" evidence="1">
    <location>
        <begin position="90"/>
        <end position="113"/>
    </location>
</feature>
<dbReference type="Proteomes" id="UP000289340">
    <property type="component" value="Chromosome 4"/>
</dbReference>
<dbReference type="PANTHER" id="PTHR12242">
    <property type="entry name" value="OS02G0130600 PROTEIN-RELATED"/>
    <property type="match status" value="1"/>
</dbReference>
<organism evidence="2 3">
    <name type="scientific">Glycine soja</name>
    <name type="common">Wild soybean</name>
    <dbReference type="NCBI Taxonomy" id="3848"/>
    <lineage>
        <taxon>Eukaryota</taxon>
        <taxon>Viridiplantae</taxon>
        <taxon>Streptophyta</taxon>
        <taxon>Embryophyta</taxon>
        <taxon>Tracheophyta</taxon>
        <taxon>Spermatophyta</taxon>
        <taxon>Magnoliopsida</taxon>
        <taxon>eudicotyledons</taxon>
        <taxon>Gunneridae</taxon>
        <taxon>Pentapetalae</taxon>
        <taxon>rosids</taxon>
        <taxon>fabids</taxon>
        <taxon>Fabales</taxon>
        <taxon>Fabaceae</taxon>
        <taxon>Papilionoideae</taxon>
        <taxon>50 kb inversion clade</taxon>
        <taxon>NPAAA clade</taxon>
        <taxon>indigoferoid/millettioid clade</taxon>
        <taxon>Phaseoleae</taxon>
        <taxon>Glycine</taxon>
        <taxon>Glycine subgen. Soja</taxon>
    </lineage>
</organism>
<dbReference type="Gramene" id="XM_028373467.1">
    <property type="protein sequence ID" value="XP_028229268.1"/>
    <property type="gene ID" value="LOC114409835"/>
</dbReference>
<feature type="transmembrane region" description="Helical" evidence="1">
    <location>
        <begin position="309"/>
        <end position="329"/>
    </location>
</feature>
<feature type="transmembrane region" description="Helical" evidence="1">
    <location>
        <begin position="204"/>
        <end position="227"/>
    </location>
</feature>
<name>A0A445L242_GLYSO</name>
<reference evidence="2 3" key="1">
    <citation type="submission" date="2018-09" db="EMBL/GenBank/DDBJ databases">
        <title>A high-quality reference genome of wild soybean provides a powerful tool to mine soybean genomes.</title>
        <authorList>
            <person name="Xie M."/>
            <person name="Chung C.Y.L."/>
            <person name="Li M.-W."/>
            <person name="Wong F.-L."/>
            <person name="Chan T.-F."/>
            <person name="Lam H.-M."/>
        </authorList>
    </citation>
    <scope>NUCLEOTIDE SEQUENCE [LARGE SCALE GENOMIC DNA]</scope>
    <source>
        <strain evidence="3">cv. W05</strain>
        <tissue evidence="2">Hypocotyl of etiolated seedlings</tissue>
    </source>
</reference>
<dbReference type="AlphaFoldDB" id="A0A445L242"/>
<comment type="caution">
    <text evidence="2">The sequence shown here is derived from an EMBL/GenBank/DDBJ whole genome shotgun (WGS) entry which is preliminary data.</text>
</comment>
<accession>A0A445L242</accession>
<dbReference type="GO" id="GO:0016020">
    <property type="term" value="C:membrane"/>
    <property type="evidence" value="ECO:0007669"/>
    <property type="project" value="TreeGrafter"/>
</dbReference>
<evidence type="ECO:0000256" key="1">
    <source>
        <dbReference type="SAM" id="Phobius"/>
    </source>
</evidence>
<feature type="transmembrane region" description="Helical" evidence="1">
    <location>
        <begin position="29"/>
        <end position="50"/>
    </location>
</feature>
<feature type="transmembrane region" description="Helical" evidence="1">
    <location>
        <begin position="272"/>
        <end position="297"/>
    </location>
</feature>
<keyword evidence="1" id="KW-0472">Membrane</keyword>
<evidence type="ECO:0000313" key="2">
    <source>
        <dbReference type="EMBL" id="RZC17160.1"/>
    </source>
</evidence>
<keyword evidence="1" id="KW-1133">Transmembrane helix</keyword>
<dbReference type="PANTHER" id="PTHR12242:SF22">
    <property type="entry name" value="OS02G0130600 PROTEIN"/>
    <property type="match status" value="1"/>
</dbReference>
<evidence type="ECO:0000313" key="3">
    <source>
        <dbReference type="Proteomes" id="UP000289340"/>
    </source>
</evidence>
<feature type="transmembrane region" description="Helical" evidence="1">
    <location>
        <begin position="125"/>
        <end position="146"/>
    </location>
</feature>
<dbReference type="EMBL" id="QZWG01000004">
    <property type="protein sequence ID" value="RZC17160.1"/>
    <property type="molecule type" value="Genomic_DNA"/>
</dbReference>